<keyword evidence="5" id="KW-0472">Membrane</keyword>
<evidence type="ECO:0000313" key="7">
    <source>
        <dbReference type="EMBL" id="TVY09148.1"/>
    </source>
</evidence>
<keyword evidence="3" id="KW-0812">Transmembrane</keyword>
<evidence type="ECO:0000313" key="8">
    <source>
        <dbReference type="Proteomes" id="UP000317036"/>
    </source>
</evidence>
<dbReference type="Proteomes" id="UP000317036">
    <property type="component" value="Unassembled WGS sequence"/>
</dbReference>
<evidence type="ECO:0000256" key="3">
    <source>
        <dbReference type="ARBA" id="ARBA00022692"/>
    </source>
</evidence>
<reference evidence="7 8" key="1">
    <citation type="submission" date="2019-07" db="EMBL/GenBank/DDBJ databases">
        <authorList>
            <person name="Kim J."/>
        </authorList>
    </citation>
    <scope>NUCLEOTIDE SEQUENCE [LARGE SCALE GENOMIC DNA]</scope>
    <source>
        <strain evidence="7 8">JC52</strain>
    </source>
</reference>
<dbReference type="OrthoDB" id="9806522at2"/>
<proteinExistence type="predicted"/>
<dbReference type="EMBL" id="VNJI01000016">
    <property type="protein sequence ID" value="TVY09148.1"/>
    <property type="molecule type" value="Genomic_DNA"/>
</dbReference>
<gene>
    <name evidence="7" type="ORF">FPZ49_14490</name>
</gene>
<sequence length="104" mass="11064">MESEPEEESLVQLIKKGNKSSAVAMIGNAVIAAIKGVAAAYSGSGAMFASAMHSFADAINQGFVFVGSVLSEKKPTRQFEATEELTFFSWPASSTKKKTFIPIL</sequence>
<dbReference type="PANTHER" id="PTHR13414">
    <property type="entry name" value="HUEL-CATION TRANSPORTER"/>
    <property type="match status" value="1"/>
</dbReference>
<name>A0A559KAI9_9BACL</name>
<dbReference type="GO" id="GO:0008324">
    <property type="term" value="F:monoatomic cation transmembrane transporter activity"/>
    <property type="evidence" value="ECO:0007669"/>
    <property type="project" value="InterPro"/>
</dbReference>
<accession>A0A559KAI9</accession>
<evidence type="ECO:0000259" key="6">
    <source>
        <dbReference type="Pfam" id="PF01545"/>
    </source>
</evidence>
<dbReference type="Pfam" id="PF01545">
    <property type="entry name" value="Cation_efflux"/>
    <property type="match status" value="1"/>
</dbReference>
<dbReference type="InterPro" id="IPR040177">
    <property type="entry name" value="SLC30A9"/>
</dbReference>
<evidence type="ECO:0000256" key="4">
    <source>
        <dbReference type="ARBA" id="ARBA00022989"/>
    </source>
</evidence>
<dbReference type="PANTHER" id="PTHR13414:SF9">
    <property type="entry name" value="PROTON-COUPLED ZINC ANTIPORTER SLC30A9, MITOCHONDRIAL"/>
    <property type="match status" value="1"/>
</dbReference>
<dbReference type="InterPro" id="IPR027469">
    <property type="entry name" value="Cation_efflux_TMD_sf"/>
</dbReference>
<comment type="subcellular location">
    <subcellularLocation>
        <location evidence="1">Membrane</location>
        <topology evidence="1">Multi-pass membrane protein</topology>
    </subcellularLocation>
</comment>
<protein>
    <recommendedName>
        <fullName evidence="6">Cation efflux protein transmembrane domain-containing protein</fullName>
    </recommendedName>
</protein>
<feature type="domain" description="Cation efflux protein transmembrane" evidence="6">
    <location>
        <begin position="23"/>
        <end position="79"/>
    </location>
</feature>
<dbReference type="InterPro" id="IPR058533">
    <property type="entry name" value="Cation_efflux_TM"/>
</dbReference>
<keyword evidence="2" id="KW-0813">Transport</keyword>
<evidence type="ECO:0000256" key="5">
    <source>
        <dbReference type="ARBA" id="ARBA00023136"/>
    </source>
</evidence>
<dbReference type="SUPFAM" id="SSF161111">
    <property type="entry name" value="Cation efflux protein transmembrane domain-like"/>
    <property type="match status" value="1"/>
</dbReference>
<organism evidence="7 8">
    <name type="scientific">Paenibacillus cremeus</name>
    <dbReference type="NCBI Taxonomy" id="2163881"/>
    <lineage>
        <taxon>Bacteria</taxon>
        <taxon>Bacillati</taxon>
        <taxon>Bacillota</taxon>
        <taxon>Bacilli</taxon>
        <taxon>Bacillales</taxon>
        <taxon>Paenibacillaceae</taxon>
        <taxon>Paenibacillus</taxon>
    </lineage>
</organism>
<dbReference type="Gene3D" id="1.20.1510.10">
    <property type="entry name" value="Cation efflux protein transmembrane domain"/>
    <property type="match status" value="1"/>
</dbReference>
<comment type="caution">
    <text evidence="7">The sequence shown here is derived from an EMBL/GenBank/DDBJ whole genome shotgun (WGS) entry which is preliminary data.</text>
</comment>
<dbReference type="GO" id="GO:0016020">
    <property type="term" value="C:membrane"/>
    <property type="evidence" value="ECO:0007669"/>
    <property type="project" value="UniProtKB-SubCell"/>
</dbReference>
<evidence type="ECO:0000256" key="2">
    <source>
        <dbReference type="ARBA" id="ARBA00022448"/>
    </source>
</evidence>
<dbReference type="AlphaFoldDB" id="A0A559KAI9"/>
<keyword evidence="4" id="KW-1133">Transmembrane helix</keyword>
<keyword evidence="8" id="KW-1185">Reference proteome</keyword>
<evidence type="ECO:0000256" key="1">
    <source>
        <dbReference type="ARBA" id="ARBA00004141"/>
    </source>
</evidence>
<dbReference type="GO" id="GO:0006829">
    <property type="term" value="P:zinc ion transport"/>
    <property type="evidence" value="ECO:0007669"/>
    <property type="project" value="InterPro"/>
</dbReference>